<dbReference type="Gene3D" id="3.90.180.10">
    <property type="entry name" value="Medium-chain alcohol dehydrogenases, catalytic domain"/>
    <property type="match status" value="1"/>
</dbReference>
<dbReference type="EMBL" id="JPDN02000030">
    <property type="protein sequence ID" value="PON23356.1"/>
    <property type="molecule type" value="Genomic_DNA"/>
</dbReference>
<dbReference type="SMART" id="SM00829">
    <property type="entry name" value="PKS_ER"/>
    <property type="match status" value="1"/>
</dbReference>
<evidence type="ECO:0000256" key="2">
    <source>
        <dbReference type="ARBA" id="ARBA00023002"/>
    </source>
</evidence>
<dbReference type="InterPro" id="IPR020843">
    <property type="entry name" value="ER"/>
</dbReference>
<dbReference type="PANTHER" id="PTHR48106:SF18">
    <property type="entry name" value="QUINONE OXIDOREDUCTASE PIG3"/>
    <property type="match status" value="1"/>
</dbReference>
<dbReference type="InterPro" id="IPR014189">
    <property type="entry name" value="Quinone_OxRdtase_PIG3"/>
</dbReference>
<dbReference type="CDD" id="cd05276">
    <property type="entry name" value="p53_inducible_oxidoreductase"/>
    <property type="match status" value="1"/>
</dbReference>
<dbReference type="Pfam" id="PF08240">
    <property type="entry name" value="ADH_N"/>
    <property type="match status" value="1"/>
</dbReference>
<organism evidence="4 5">
    <name type="scientific">Trichoderma gamsii</name>
    <dbReference type="NCBI Taxonomy" id="398673"/>
    <lineage>
        <taxon>Eukaryota</taxon>
        <taxon>Fungi</taxon>
        <taxon>Dikarya</taxon>
        <taxon>Ascomycota</taxon>
        <taxon>Pezizomycotina</taxon>
        <taxon>Sordariomycetes</taxon>
        <taxon>Hypocreomycetidae</taxon>
        <taxon>Hypocreales</taxon>
        <taxon>Hypocreaceae</taxon>
        <taxon>Trichoderma</taxon>
    </lineage>
</organism>
<feature type="domain" description="Enoyl reductase (ER)" evidence="3">
    <location>
        <begin position="32"/>
        <end position="350"/>
    </location>
</feature>
<reference evidence="4 5" key="1">
    <citation type="journal article" date="2016" name="Genome Announc.">
        <title>Draft Whole-Genome Sequence of Trichoderma gamsii T6085, a Promising Biocontrol Agent of Fusarium Head Blight on Wheat.</title>
        <authorList>
            <person name="Baroncelli R."/>
            <person name="Zapparata A."/>
            <person name="Piaggeschi G."/>
            <person name="Sarrocco S."/>
            <person name="Vannacci G."/>
        </authorList>
    </citation>
    <scope>NUCLEOTIDE SEQUENCE [LARGE SCALE GENOMIC DNA]</scope>
    <source>
        <strain evidence="4 5">T6085</strain>
    </source>
</reference>
<gene>
    <name evidence="4" type="ORF">TGAM01_v207883</name>
</gene>
<dbReference type="Pfam" id="PF00107">
    <property type="entry name" value="ADH_zinc_N"/>
    <property type="match status" value="1"/>
</dbReference>
<dbReference type="InterPro" id="IPR036291">
    <property type="entry name" value="NAD(P)-bd_dom_sf"/>
</dbReference>
<dbReference type="Gene3D" id="3.40.50.720">
    <property type="entry name" value="NAD(P)-binding Rossmann-like Domain"/>
    <property type="match status" value="1"/>
</dbReference>
<dbReference type="PANTHER" id="PTHR48106">
    <property type="entry name" value="QUINONE OXIDOREDUCTASE PIG3-RELATED"/>
    <property type="match status" value="1"/>
</dbReference>
<evidence type="ECO:0000313" key="4">
    <source>
        <dbReference type="EMBL" id="PON23356.1"/>
    </source>
</evidence>
<evidence type="ECO:0000256" key="1">
    <source>
        <dbReference type="ARBA" id="ARBA00022857"/>
    </source>
</evidence>
<dbReference type="GO" id="GO:0070402">
    <property type="term" value="F:NADPH binding"/>
    <property type="evidence" value="ECO:0007669"/>
    <property type="project" value="TreeGrafter"/>
</dbReference>
<dbReference type="RefSeq" id="XP_018661426.2">
    <property type="nucleotide sequence ID" value="XM_018805255.2"/>
</dbReference>
<name>A0A2P4ZGD5_9HYPO</name>
<sequence>MRIEEHSSKTKNSDNLTMSKTMRAVDIKGDIGPAESLYITEIPKPVPKEGQAVVKVKAFGLNRADIMQRDGEYPVPPWAGKILGLEFSGIIEELGENSEASFKVGDEVFSLTYGGAYAEYVAVSTHMLIHKPAQLSWEQAAGIPETWLTASKIMYMIGEFTRGKSILWHAGASGVSISGIQLSVAGGASAVYATTRSDEKNDFCVNTLGATAAFNTTDPNWVDQVLKATDGKGVDIIADLIGPDVFAENLKIGAKDARIVLIGLMSGTTFKKEFDMGLLAFKRIRYEGSTLRSRDEEFQRKLRDKFVSEALPDFLAGKFKIYIEKVYPWEQIVEAHKLLETNKSMGKIICTIN</sequence>
<dbReference type="GO" id="GO:0016651">
    <property type="term" value="F:oxidoreductase activity, acting on NAD(P)H"/>
    <property type="evidence" value="ECO:0007669"/>
    <property type="project" value="TreeGrafter"/>
</dbReference>
<keyword evidence="5" id="KW-1185">Reference proteome</keyword>
<evidence type="ECO:0000259" key="3">
    <source>
        <dbReference type="SMART" id="SM00829"/>
    </source>
</evidence>
<dbReference type="SUPFAM" id="SSF50129">
    <property type="entry name" value="GroES-like"/>
    <property type="match status" value="1"/>
</dbReference>
<dbReference type="AlphaFoldDB" id="A0A2P4ZGD5"/>
<dbReference type="InterPro" id="IPR013154">
    <property type="entry name" value="ADH-like_N"/>
</dbReference>
<evidence type="ECO:0000313" key="5">
    <source>
        <dbReference type="Proteomes" id="UP000054821"/>
    </source>
</evidence>
<comment type="caution">
    <text evidence="4">The sequence shown here is derived from an EMBL/GenBank/DDBJ whole genome shotgun (WGS) entry which is preliminary data.</text>
</comment>
<dbReference type="SUPFAM" id="SSF51735">
    <property type="entry name" value="NAD(P)-binding Rossmann-fold domains"/>
    <property type="match status" value="1"/>
</dbReference>
<keyword evidence="1" id="KW-0521">NADP</keyword>
<dbReference type="GeneID" id="29985338"/>
<dbReference type="InterPro" id="IPR013149">
    <property type="entry name" value="ADH-like_C"/>
</dbReference>
<proteinExistence type="predicted"/>
<dbReference type="STRING" id="398673.A0A2P4ZGD5"/>
<keyword evidence="2" id="KW-0560">Oxidoreductase</keyword>
<protein>
    <submittedName>
        <fullName evidence="4">Zinc-binding dehydrogenase</fullName>
    </submittedName>
</protein>
<dbReference type="Proteomes" id="UP000054821">
    <property type="component" value="Unassembled WGS sequence"/>
</dbReference>
<accession>A0A2P4ZGD5</accession>
<dbReference type="NCBIfam" id="TIGR02824">
    <property type="entry name" value="quinone_pig3"/>
    <property type="match status" value="1"/>
</dbReference>
<dbReference type="InterPro" id="IPR011032">
    <property type="entry name" value="GroES-like_sf"/>
</dbReference>